<proteinExistence type="predicted"/>
<gene>
    <name evidence="2" type="ORF">CWD88_20215</name>
</gene>
<dbReference type="AlphaFoldDB" id="A0AAX0U8M9"/>
<reference evidence="2 3" key="1">
    <citation type="submission" date="2017-11" db="EMBL/GenBank/DDBJ databases">
        <title>Molecular characterization of Burkholderia pseudomallei and closely related isolates from Vietnam.</title>
        <authorList>
            <person name="Ustinov D.V."/>
            <person name="Antonov A.S."/>
            <person name="Avdusheva E.F."/>
            <person name="Shpak I.M."/>
            <person name="Zakharova I.B."/>
            <person name="Thi L.A."/>
            <person name="Teteryatnikova N."/>
            <person name="Lopasteyskaya Y.A."/>
            <person name="Kuzyutina J.A."/>
            <person name="Ngo T.N."/>
            <person name="Victorov D.V."/>
        </authorList>
    </citation>
    <scope>NUCLEOTIDE SEQUENCE [LARGE SCALE GENOMIC DNA]</scope>
    <source>
        <strain evidence="2 3">V1512</strain>
    </source>
</reference>
<feature type="compositionally biased region" description="Basic residues" evidence="1">
    <location>
        <begin position="1"/>
        <end position="14"/>
    </location>
</feature>
<evidence type="ECO:0000313" key="2">
    <source>
        <dbReference type="EMBL" id="PJO64582.1"/>
    </source>
</evidence>
<evidence type="ECO:0000313" key="3">
    <source>
        <dbReference type="Proteomes" id="UP000231878"/>
    </source>
</evidence>
<dbReference type="Proteomes" id="UP000231878">
    <property type="component" value="Unassembled WGS sequence"/>
</dbReference>
<name>A0AAX0U8M9_BURPE</name>
<organism evidence="2 3">
    <name type="scientific">Burkholderia pseudomallei</name>
    <name type="common">Pseudomonas pseudomallei</name>
    <dbReference type="NCBI Taxonomy" id="28450"/>
    <lineage>
        <taxon>Bacteria</taxon>
        <taxon>Pseudomonadati</taxon>
        <taxon>Pseudomonadota</taxon>
        <taxon>Betaproteobacteria</taxon>
        <taxon>Burkholderiales</taxon>
        <taxon>Burkholderiaceae</taxon>
        <taxon>Burkholderia</taxon>
        <taxon>pseudomallei group</taxon>
    </lineage>
</organism>
<sequence length="80" mass="8992">MDGRCRRGGCRHRSAGRDAPRATRGARNFRAARAVCRYRHTARSAISDTGRHVERCVNALRRSCHVRGANARGRRPLARP</sequence>
<accession>A0AAX0U8M9</accession>
<protein>
    <submittedName>
        <fullName evidence="2">Amidohydrolase</fullName>
    </submittedName>
</protein>
<feature type="region of interest" description="Disordered" evidence="1">
    <location>
        <begin position="1"/>
        <end position="26"/>
    </location>
</feature>
<evidence type="ECO:0000256" key="1">
    <source>
        <dbReference type="SAM" id="MobiDB-lite"/>
    </source>
</evidence>
<comment type="caution">
    <text evidence="2">The sequence shown here is derived from an EMBL/GenBank/DDBJ whole genome shotgun (WGS) entry which is preliminary data.</text>
</comment>
<dbReference type="EMBL" id="PHRB01000020">
    <property type="protein sequence ID" value="PJO64582.1"/>
    <property type="molecule type" value="Genomic_DNA"/>
</dbReference>